<organism evidence="6">
    <name type="scientific">Caenorhabditis brenneri</name>
    <name type="common">Nematode worm</name>
    <dbReference type="NCBI Taxonomy" id="135651"/>
    <lineage>
        <taxon>Eukaryota</taxon>
        <taxon>Metazoa</taxon>
        <taxon>Ecdysozoa</taxon>
        <taxon>Nematoda</taxon>
        <taxon>Chromadorea</taxon>
        <taxon>Rhabditida</taxon>
        <taxon>Rhabditina</taxon>
        <taxon>Rhabditomorpha</taxon>
        <taxon>Rhabditoidea</taxon>
        <taxon>Rhabditidae</taxon>
        <taxon>Peloderinae</taxon>
        <taxon>Caenorhabditis</taxon>
    </lineage>
</organism>
<keyword evidence="3" id="KW-0804">Transcription</keyword>
<evidence type="ECO:0000313" key="6">
    <source>
        <dbReference type="Proteomes" id="UP000008068"/>
    </source>
</evidence>
<reference evidence="6" key="1">
    <citation type="submission" date="2011-07" db="EMBL/GenBank/DDBJ databases">
        <authorList>
            <consortium name="Caenorhabditis brenneri Sequencing and Analysis Consortium"/>
            <person name="Wilson R.K."/>
        </authorList>
    </citation>
    <scope>NUCLEOTIDE SEQUENCE [LARGE SCALE GENOMIC DNA]</scope>
    <source>
        <strain evidence="6">PB2801</strain>
    </source>
</reference>
<comment type="subcellular location">
    <subcellularLocation>
        <location evidence="1">Nucleus</location>
    </subcellularLocation>
</comment>
<protein>
    <submittedName>
        <fullName evidence="5">Uncharacterized protein</fullName>
    </submittedName>
</protein>
<dbReference type="FunCoup" id="G0MK34">
    <property type="interactions" value="593"/>
</dbReference>
<dbReference type="AlphaFoldDB" id="G0MK34"/>
<proteinExistence type="predicted"/>
<dbReference type="HOGENOM" id="CLU_807094_0_0_1"/>
<evidence type="ECO:0000256" key="2">
    <source>
        <dbReference type="ARBA" id="ARBA00023015"/>
    </source>
</evidence>
<dbReference type="GO" id="GO:0005516">
    <property type="term" value="F:calmodulin binding"/>
    <property type="evidence" value="ECO:0007669"/>
    <property type="project" value="EnsemblMetazoa"/>
</dbReference>
<keyword evidence="4" id="KW-0539">Nucleus</keyword>
<evidence type="ECO:0000256" key="3">
    <source>
        <dbReference type="ARBA" id="ARBA00023163"/>
    </source>
</evidence>
<dbReference type="InParanoid" id="G0MK34"/>
<keyword evidence="6" id="KW-1185">Reference proteome</keyword>
<dbReference type="EMBL" id="GL379798">
    <property type="protein sequence ID" value="EGT33699.1"/>
    <property type="molecule type" value="Genomic_DNA"/>
</dbReference>
<dbReference type="STRING" id="135651.G0MK34"/>
<dbReference type="GO" id="GO:0006366">
    <property type="term" value="P:transcription by RNA polymerase II"/>
    <property type="evidence" value="ECO:0007669"/>
    <property type="project" value="InterPro"/>
</dbReference>
<dbReference type="OrthoDB" id="5814340at2759"/>
<dbReference type="Proteomes" id="UP000008068">
    <property type="component" value="Unassembled WGS sequence"/>
</dbReference>
<name>G0MK34_CAEBE</name>
<dbReference type="PANTHER" id="PTHR11380:SF16">
    <property type="entry name" value="TRANSCRIPTION INITIATION PROTEIN SPT3 HOMOLOG"/>
    <property type="match status" value="1"/>
</dbReference>
<evidence type="ECO:0000256" key="4">
    <source>
        <dbReference type="ARBA" id="ARBA00023242"/>
    </source>
</evidence>
<keyword evidence="2" id="KW-0805">Transcription regulation</keyword>
<dbReference type="eggNOG" id="ENOG502TFWS">
    <property type="taxonomic scope" value="Eukaryota"/>
</dbReference>
<evidence type="ECO:0000256" key="1">
    <source>
        <dbReference type="ARBA" id="ARBA00004123"/>
    </source>
</evidence>
<dbReference type="PANTHER" id="PTHR11380">
    <property type="entry name" value="TRANSCRIPTION INITIATION FACTOR TFIID/SUPT3-RELATED"/>
    <property type="match status" value="1"/>
</dbReference>
<accession>G0MK34</accession>
<dbReference type="InterPro" id="IPR003195">
    <property type="entry name" value="TFIID_TAF13"/>
</dbReference>
<dbReference type="GO" id="GO:0005634">
    <property type="term" value="C:nucleus"/>
    <property type="evidence" value="ECO:0007669"/>
    <property type="project" value="UniProtKB-SubCell"/>
</dbReference>
<dbReference type="GO" id="GO:0003713">
    <property type="term" value="F:transcription coactivator activity"/>
    <property type="evidence" value="ECO:0007669"/>
    <property type="project" value="TreeGrafter"/>
</dbReference>
<sequence>MPPKNAAKTQPHMRKSTSYMEFREKLEVSNEFEPSIRSVVASLMFTGGDDENPDEENEDLVVNLLKNELILFFEDIQAVHNHKNARISLANMLPLLKHETGIVSRFIKYLKNRVEMAAFMRAKSYSADGVENICGQEIDIDEDDEKNEKQMEDDLDPMDELGEVGGEEGEYLKKKRKKLNTVTFEENLLEEVKSAFSEAKMNFQSFEDDIDETYNNQLTALQVVIDDMTTEEYNRFASARRVSFQCNSPVTTIYGNQSSMWSSRKRKRAIPSNNRQLLISWLGDPPIFGEPAQVFLAFLAKEIIFGIVGSALVERQRINRADGGPIRHCYYEEPLRKNSRFRKYGRLLI</sequence>
<evidence type="ECO:0000313" key="5">
    <source>
        <dbReference type="EMBL" id="EGT33699.1"/>
    </source>
</evidence>
<gene>
    <name evidence="5" type="ORF">CAEBREN_31751</name>
</gene>